<dbReference type="Pfam" id="PF00069">
    <property type="entry name" value="Pkinase"/>
    <property type="match status" value="1"/>
</dbReference>
<dbReference type="Proteomes" id="UP001152622">
    <property type="component" value="Chromosome 15"/>
</dbReference>
<evidence type="ECO:0000256" key="3">
    <source>
        <dbReference type="ARBA" id="ARBA00022679"/>
    </source>
</evidence>
<dbReference type="InterPro" id="IPR011009">
    <property type="entry name" value="Kinase-like_dom_sf"/>
</dbReference>
<dbReference type="InterPro" id="IPR008271">
    <property type="entry name" value="Ser/Thr_kinase_AS"/>
</dbReference>
<dbReference type="InterPro" id="IPR000719">
    <property type="entry name" value="Prot_kinase_dom"/>
</dbReference>
<organism evidence="9 10">
    <name type="scientific">Synaphobranchus kaupii</name>
    <name type="common">Kaup's arrowtooth eel</name>
    <dbReference type="NCBI Taxonomy" id="118154"/>
    <lineage>
        <taxon>Eukaryota</taxon>
        <taxon>Metazoa</taxon>
        <taxon>Chordata</taxon>
        <taxon>Craniata</taxon>
        <taxon>Vertebrata</taxon>
        <taxon>Euteleostomi</taxon>
        <taxon>Actinopterygii</taxon>
        <taxon>Neopterygii</taxon>
        <taxon>Teleostei</taxon>
        <taxon>Anguilliformes</taxon>
        <taxon>Synaphobranchidae</taxon>
        <taxon>Synaphobranchus</taxon>
    </lineage>
</organism>
<evidence type="ECO:0000259" key="7">
    <source>
        <dbReference type="PROSITE" id="PS50011"/>
    </source>
</evidence>
<evidence type="ECO:0000313" key="9">
    <source>
        <dbReference type="EMBL" id="KAJ8341478.1"/>
    </source>
</evidence>
<feature type="domain" description="Protein kinase" evidence="7">
    <location>
        <begin position="73"/>
        <end position="367"/>
    </location>
</feature>
<dbReference type="OrthoDB" id="63267at2759"/>
<keyword evidence="1" id="KW-0723">Serine/threonine-protein kinase</keyword>
<keyword evidence="2" id="KW-0597">Phosphoprotein</keyword>
<evidence type="ECO:0008006" key="11">
    <source>
        <dbReference type="Google" id="ProtNLM"/>
    </source>
</evidence>
<name>A0A9Q1EMF3_SYNKA</name>
<proteinExistence type="predicted"/>
<sequence>MESHTQHVLKVPVDKVQHDLEEISIQVQRDLQDLVAELQFSLEEKTEQCQPKLEEENEQVQHQLDETTTWIETEMEKMVSHILYDLNVPADQFEHDLEDILIQIQRDLESSLEEKAEHIKFNLDESAAEVQPELEENAALIQSELGIKPTTPHCELLEQTKFHHFISLENFVLHKVLGKGSFGKDNLCFVMEYINGGDLFFHIEDKGRFDLVSTQFYAAEMTCGLQFLHRHGVIYRDLKLENVMLDRDGHIKIVDFGLSKDNMLGDKRALSFCGSEHYIAPEIFQGQHYFSPVDWWAFGVVIFEMLTGESPFYGADRDELCMSVCMDIPQYPNWINQESNDLLVKLLEKDPNHRLGTVGNIREHPFFKSIDWTKLEKRELEPPFKPKMVDYNDFRYFDKEFLKETPKMSQGDSSYIGPMDQSVFADFSFINSKLFSTY</sequence>
<keyword evidence="4" id="KW-0547">Nucleotide-binding</keyword>
<dbReference type="Gene3D" id="1.10.510.10">
    <property type="entry name" value="Transferase(Phosphotransferase) domain 1"/>
    <property type="match status" value="1"/>
</dbReference>
<dbReference type="InterPro" id="IPR000961">
    <property type="entry name" value="AGC-kinase_C"/>
</dbReference>
<evidence type="ECO:0000256" key="2">
    <source>
        <dbReference type="ARBA" id="ARBA00022553"/>
    </source>
</evidence>
<dbReference type="PROSITE" id="PS50011">
    <property type="entry name" value="PROTEIN_KINASE_DOM"/>
    <property type="match status" value="1"/>
</dbReference>
<dbReference type="GO" id="GO:0005524">
    <property type="term" value="F:ATP binding"/>
    <property type="evidence" value="ECO:0007669"/>
    <property type="project" value="UniProtKB-KW"/>
</dbReference>
<gene>
    <name evidence="9" type="ORF">SKAU_G00337690</name>
</gene>
<keyword evidence="6" id="KW-0067">ATP-binding</keyword>
<dbReference type="Gene3D" id="3.30.200.20">
    <property type="entry name" value="Phosphorylase Kinase, domain 1"/>
    <property type="match status" value="1"/>
</dbReference>
<dbReference type="FunFam" id="1.10.510.10:FF:000210">
    <property type="entry name" value="Non-specific serine/threonine protein kinase"/>
    <property type="match status" value="1"/>
</dbReference>
<comment type="caution">
    <text evidence="9">The sequence shown here is derived from an EMBL/GenBank/DDBJ whole genome shotgun (WGS) entry which is preliminary data.</text>
</comment>
<dbReference type="SMART" id="SM00133">
    <property type="entry name" value="S_TK_X"/>
    <property type="match status" value="1"/>
</dbReference>
<dbReference type="AlphaFoldDB" id="A0A9Q1EMF3"/>
<evidence type="ECO:0000313" key="10">
    <source>
        <dbReference type="Proteomes" id="UP001152622"/>
    </source>
</evidence>
<feature type="domain" description="AGC-kinase C-terminal" evidence="8">
    <location>
        <begin position="368"/>
        <end position="438"/>
    </location>
</feature>
<reference evidence="9" key="1">
    <citation type="journal article" date="2023" name="Science">
        <title>Genome structures resolve the early diversification of teleost fishes.</title>
        <authorList>
            <person name="Parey E."/>
            <person name="Louis A."/>
            <person name="Montfort J."/>
            <person name="Bouchez O."/>
            <person name="Roques C."/>
            <person name="Iampietro C."/>
            <person name="Lluch J."/>
            <person name="Castinel A."/>
            <person name="Donnadieu C."/>
            <person name="Desvignes T."/>
            <person name="Floi Bucao C."/>
            <person name="Jouanno E."/>
            <person name="Wen M."/>
            <person name="Mejri S."/>
            <person name="Dirks R."/>
            <person name="Jansen H."/>
            <person name="Henkel C."/>
            <person name="Chen W.J."/>
            <person name="Zahm M."/>
            <person name="Cabau C."/>
            <person name="Klopp C."/>
            <person name="Thompson A.W."/>
            <person name="Robinson-Rechavi M."/>
            <person name="Braasch I."/>
            <person name="Lecointre G."/>
            <person name="Bobe J."/>
            <person name="Postlethwait J.H."/>
            <person name="Berthelot C."/>
            <person name="Roest Crollius H."/>
            <person name="Guiguen Y."/>
        </authorList>
    </citation>
    <scope>NUCLEOTIDE SEQUENCE</scope>
    <source>
        <strain evidence="9">WJC10195</strain>
    </source>
</reference>
<dbReference type="SUPFAM" id="SSF56112">
    <property type="entry name" value="Protein kinase-like (PK-like)"/>
    <property type="match status" value="1"/>
</dbReference>
<dbReference type="InterPro" id="IPR017892">
    <property type="entry name" value="Pkinase_C"/>
</dbReference>
<dbReference type="PANTHER" id="PTHR24351">
    <property type="entry name" value="RIBOSOMAL PROTEIN S6 KINASE"/>
    <property type="match status" value="1"/>
</dbReference>
<keyword evidence="10" id="KW-1185">Reference proteome</keyword>
<evidence type="ECO:0000256" key="5">
    <source>
        <dbReference type="ARBA" id="ARBA00022777"/>
    </source>
</evidence>
<dbReference type="PROSITE" id="PS00108">
    <property type="entry name" value="PROTEIN_KINASE_ST"/>
    <property type="match status" value="1"/>
</dbReference>
<accession>A0A9Q1EMF3</accession>
<dbReference type="PROSITE" id="PS51285">
    <property type="entry name" value="AGC_KINASE_CTER"/>
    <property type="match status" value="1"/>
</dbReference>
<keyword evidence="3" id="KW-0808">Transferase</keyword>
<dbReference type="Pfam" id="PF00433">
    <property type="entry name" value="Pkinase_C"/>
    <property type="match status" value="1"/>
</dbReference>
<keyword evidence="5" id="KW-0418">Kinase</keyword>
<evidence type="ECO:0000256" key="1">
    <source>
        <dbReference type="ARBA" id="ARBA00022527"/>
    </source>
</evidence>
<dbReference type="SMART" id="SM00220">
    <property type="entry name" value="S_TKc"/>
    <property type="match status" value="1"/>
</dbReference>
<dbReference type="GO" id="GO:0004674">
    <property type="term" value="F:protein serine/threonine kinase activity"/>
    <property type="evidence" value="ECO:0007669"/>
    <property type="project" value="UniProtKB-KW"/>
</dbReference>
<evidence type="ECO:0000256" key="4">
    <source>
        <dbReference type="ARBA" id="ARBA00022741"/>
    </source>
</evidence>
<evidence type="ECO:0000259" key="8">
    <source>
        <dbReference type="PROSITE" id="PS51285"/>
    </source>
</evidence>
<protein>
    <recommendedName>
        <fullName evidence="11">Protein kinase C</fullName>
    </recommendedName>
</protein>
<evidence type="ECO:0000256" key="6">
    <source>
        <dbReference type="ARBA" id="ARBA00022840"/>
    </source>
</evidence>
<dbReference type="EMBL" id="JAINUF010000015">
    <property type="protein sequence ID" value="KAJ8341478.1"/>
    <property type="molecule type" value="Genomic_DNA"/>
</dbReference>